<evidence type="ECO:0000313" key="7">
    <source>
        <dbReference type="Proteomes" id="UP000655830"/>
    </source>
</evidence>
<dbReference type="EMBL" id="JACRSY010000005">
    <property type="protein sequence ID" value="MBC8578832.1"/>
    <property type="molecule type" value="Genomic_DNA"/>
</dbReference>
<evidence type="ECO:0000256" key="3">
    <source>
        <dbReference type="ARBA" id="ARBA00022989"/>
    </source>
</evidence>
<comment type="caution">
    <text evidence="6">The sequence shown here is derived from an EMBL/GenBank/DDBJ whole genome shotgun (WGS) entry which is preliminary data.</text>
</comment>
<proteinExistence type="predicted"/>
<keyword evidence="3 5" id="KW-1133">Transmembrane helix</keyword>
<keyword evidence="2 5" id="KW-0812">Transmembrane</keyword>
<evidence type="ECO:0000256" key="5">
    <source>
        <dbReference type="SAM" id="Phobius"/>
    </source>
</evidence>
<keyword evidence="7" id="KW-1185">Reference proteome</keyword>
<protein>
    <submittedName>
        <fullName evidence="6">Energy-coupling factor transporter transmembrane protein EcfT</fullName>
    </submittedName>
</protein>
<evidence type="ECO:0000256" key="1">
    <source>
        <dbReference type="ARBA" id="ARBA00004141"/>
    </source>
</evidence>
<reference evidence="6" key="1">
    <citation type="submission" date="2020-08" db="EMBL/GenBank/DDBJ databases">
        <title>Genome public.</title>
        <authorList>
            <person name="Liu C."/>
            <person name="Sun Q."/>
        </authorList>
    </citation>
    <scope>NUCLEOTIDE SEQUENCE</scope>
    <source>
        <strain evidence="6">NSJ-12</strain>
    </source>
</reference>
<sequence length="274" mass="31039">MNNTGSLYIDKPSFLHQLDGGVKLIWVVLWSIFTFMFMDIRIFLALIVIGAILLYCSKIEFRRMRVLIGFILGFTLFNSILLLILTPNHGSELAGSTTVLFKIGFYTLTLENLFYVLTISCKYIALLPITLIFLFTTHPSKFASSLNRIGVPYKVAYTVSIALRYVPDIQAEVKHIIMAQEARGVAFKRGDAPVMTILKNYMSVLIPLVLGSLDRIEVVSNAMDLRGFGKDKTRTWYVREPFTRLDIVALVIGILFIAVGLILKANIGYFWYPF</sequence>
<dbReference type="RefSeq" id="WP_249331946.1">
    <property type="nucleotide sequence ID" value="NZ_JACRSY010000005.1"/>
</dbReference>
<dbReference type="Pfam" id="PF02361">
    <property type="entry name" value="CbiQ"/>
    <property type="match status" value="1"/>
</dbReference>
<dbReference type="InterPro" id="IPR003339">
    <property type="entry name" value="ABC/ECF_trnsptr_transmembrane"/>
</dbReference>
<dbReference type="Proteomes" id="UP000655830">
    <property type="component" value="Unassembled WGS sequence"/>
</dbReference>
<gene>
    <name evidence="6" type="ORF">H8718_04710</name>
</gene>
<organism evidence="6 7">
    <name type="scientific">Zhenhengia yiwuensis</name>
    <dbReference type="NCBI Taxonomy" id="2763666"/>
    <lineage>
        <taxon>Bacteria</taxon>
        <taxon>Bacillati</taxon>
        <taxon>Bacillota</taxon>
        <taxon>Clostridia</taxon>
        <taxon>Lachnospirales</taxon>
        <taxon>Lachnospiraceae</taxon>
        <taxon>Zhenhengia</taxon>
    </lineage>
</organism>
<dbReference type="PANTHER" id="PTHR33514">
    <property type="entry name" value="PROTEIN ABCI12, CHLOROPLASTIC"/>
    <property type="match status" value="1"/>
</dbReference>
<feature type="transmembrane region" description="Helical" evidence="5">
    <location>
        <begin position="24"/>
        <end position="54"/>
    </location>
</feature>
<dbReference type="PANTHER" id="PTHR33514:SF1">
    <property type="entry name" value="ABC TRANSPORTER PERMEASE"/>
    <property type="match status" value="1"/>
</dbReference>
<comment type="subcellular location">
    <subcellularLocation>
        <location evidence="1">Membrane</location>
        <topology evidence="1">Multi-pass membrane protein</topology>
    </subcellularLocation>
</comment>
<feature type="transmembrane region" description="Helical" evidence="5">
    <location>
        <begin position="66"/>
        <end position="85"/>
    </location>
</feature>
<evidence type="ECO:0000256" key="2">
    <source>
        <dbReference type="ARBA" id="ARBA00022692"/>
    </source>
</evidence>
<evidence type="ECO:0000256" key="4">
    <source>
        <dbReference type="ARBA" id="ARBA00023136"/>
    </source>
</evidence>
<evidence type="ECO:0000313" key="6">
    <source>
        <dbReference type="EMBL" id="MBC8578832.1"/>
    </source>
</evidence>
<dbReference type="GO" id="GO:0005886">
    <property type="term" value="C:plasma membrane"/>
    <property type="evidence" value="ECO:0007669"/>
    <property type="project" value="UniProtKB-ARBA"/>
</dbReference>
<name>A0A926EI43_9FIRM</name>
<accession>A0A926EI43</accession>
<feature type="transmembrane region" description="Helical" evidence="5">
    <location>
        <begin position="247"/>
        <end position="272"/>
    </location>
</feature>
<dbReference type="CDD" id="cd16914">
    <property type="entry name" value="EcfT"/>
    <property type="match status" value="1"/>
</dbReference>
<dbReference type="AlphaFoldDB" id="A0A926EI43"/>
<keyword evidence="4 5" id="KW-0472">Membrane</keyword>
<feature type="transmembrane region" description="Helical" evidence="5">
    <location>
        <begin position="113"/>
        <end position="135"/>
    </location>
</feature>